<dbReference type="PROSITE" id="PS50005">
    <property type="entry name" value="TPR"/>
    <property type="match status" value="1"/>
</dbReference>
<keyword evidence="3" id="KW-1185">Reference proteome</keyword>
<proteinExistence type="predicted"/>
<sequence length="576" mass="66225">MFVSITRTLLRMRGVLLLLIAYFLTTQSVAAQQHTIAPQLQKADSLLHAFQVDSASTILQEYLQKSQSNPLYSIYDIGRAYQETAELFANYQYFSKALRTCQNGIVFLSTQEVLPYGMLGELHSMIGKIQHHLQLGPPTIDSYTQAMKMYEKANNPSYEVALVELYILFGNTYFQSNDFGLAVSYYNKAIQKLEQLDSSVRPDVAQLHLKIGLALKKTGAMKAAETSLKTGLQITKEIYGTTHINNRVFYRELAYLYIHQKNFEEGQQFAKEALRLYLQNIESKSEAIAFQEQMAIAFFTAAAYELSFYWYHNLLQQLITQKGKAEAPQIGLRYLQIGQKFVLAEAYTFAIQSYTIALGLYNQTFGRNNLKSAKIIGNLIDLYVKSGDIANAKRCQQEKVKIYQILAENSYTEAEDLFDVASLFQLEGNTDSATVYYQELLLKFEQHPKWYPTSINNLSMLFFQKKDYDTSLKYALLLKRYYNDHYQANHMKVLGSDLLLGNIYYAMGNTTQALYHYQKVQHHKKSLLKLFNEVALQANLNLSDFYDQKGELRNARAYKSIAKEIEKELHPNISFY</sequence>
<keyword evidence="1" id="KW-0802">TPR repeat</keyword>
<name>A0ABP9DC19_9BACT</name>
<protein>
    <recommendedName>
        <fullName evidence="4">Tetratricopeptide repeat-containing protein</fullName>
    </recommendedName>
</protein>
<dbReference type="PANTHER" id="PTHR46284:SF5">
    <property type="entry name" value="PROTEIN KINESIN LIGHT CHAIN-RELATED 3"/>
    <property type="match status" value="1"/>
</dbReference>
<dbReference type="EMBL" id="BAABJX010000022">
    <property type="protein sequence ID" value="GAA4830236.1"/>
    <property type="molecule type" value="Genomic_DNA"/>
</dbReference>
<evidence type="ECO:0008006" key="4">
    <source>
        <dbReference type="Google" id="ProtNLM"/>
    </source>
</evidence>
<feature type="repeat" description="TPR" evidence="1">
    <location>
        <begin position="163"/>
        <end position="196"/>
    </location>
</feature>
<gene>
    <name evidence="2" type="ORF">GCM10023331_14360</name>
</gene>
<dbReference type="SMART" id="SM00028">
    <property type="entry name" value="TPR"/>
    <property type="match status" value="8"/>
</dbReference>
<dbReference type="InterPro" id="IPR011990">
    <property type="entry name" value="TPR-like_helical_dom_sf"/>
</dbReference>
<evidence type="ECO:0000313" key="3">
    <source>
        <dbReference type="Proteomes" id="UP001500298"/>
    </source>
</evidence>
<organism evidence="2 3">
    <name type="scientific">Algivirga pacifica</name>
    <dbReference type="NCBI Taxonomy" id="1162670"/>
    <lineage>
        <taxon>Bacteria</taxon>
        <taxon>Pseudomonadati</taxon>
        <taxon>Bacteroidota</taxon>
        <taxon>Cytophagia</taxon>
        <taxon>Cytophagales</taxon>
        <taxon>Flammeovirgaceae</taxon>
        <taxon>Algivirga</taxon>
    </lineage>
</organism>
<dbReference type="InterPro" id="IPR019734">
    <property type="entry name" value="TPR_rpt"/>
</dbReference>
<evidence type="ECO:0000313" key="2">
    <source>
        <dbReference type="EMBL" id="GAA4830236.1"/>
    </source>
</evidence>
<dbReference type="PANTHER" id="PTHR46284">
    <property type="entry name" value="PROTEIN KINESIN LIGHT CHAIN-RELATED 3"/>
    <property type="match status" value="1"/>
</dbReference>
<accession>A0ABP9DC19</accession>
<evidence type="ECO:0000256" key="1">
    <source>
        <dbReference type="PROSITE-ProRule" id="PRU00339"/>
    </source>
</evidence>
<comment type="caution">
    <text evidence="2">The sequence shown here is derived from an EMBL/GenBank/DDBJ whole genome shotgun (WGS) entry which is preliminary data.</text>
</comment>
<dbReference type="SUPFAM" id="SSF48452">
    <property type="entry name" value="TPR-like"/>
    <property type="match status" value="3"/>
</dbReference>
<dbReference type="Proteomes" id="UP001500298">
    <property type="component" value="Unassembled WGS sequence"/>
</dbReference>
<dbReference type="RefSeq" id="WP_345370479.1">
    <property type="nucleotide sequence ID" value="NZ_BAABJX010000022.1"/>
</dbReference>
<dbReference type="Gene3D" id="1.25.40.10">
    <property type="entry name" value="Tetratricopeptide repeat domain"/>
    <property type="match status" value="3"/>
</dbReference>
<reference evidence="3" key="1">
    <citation type="journal article" date="2019" name="Int. J. Syst. Evol. Microbiol.">
        <title>The Global Catalogue of Microorganisms (GCM) 10K type strain sequencing project: providing services to taxonomists for standard genome sequencing and annotation.</title>
        <authorList>
            <consortium name="The Broad Institute Genomics Platform"/>
            <consortium name="The Broad Institute Genome Sequencing Center for Infectious Disease"/>
            <person name="Wu L."/>
            <person name="Ma J."/>
        </authorList>
    </citation>
    <scope>NUCLEOTIDE SEQUENCE [LARGE SCALE GENOMIC DNA]</scope>
    <source>
        <strain evidence="3">JCM 18326</strain>
    </source>
</reference>
<dbReference type="Pfam" id="PF13181">
    <property type="entry name" value="TPR_8"/>
    <property type="match status" value="1"/>
</dbReference>